<gene>
    <name evidence="6" type="ORF">DFQ14_104199</name>
</gene>
<dbReference type="OrthoDB" id="9769628at2"/>
<keyword evidence="3 5" id="KW-0067">ATP-binding</keyword>
<keyword evidence="2 5" id="KW-0547">Nucleotide-binding</keyword>
<dbReference type="PANTHER" id="PTHR36510:SF1">
    <property type="entry name" value="GLUTAMATE--CYSTEINE LIGASE 2-RELATED"/>
    <property type="match status" value="1"/>
</dbReference>
<dbReference type="InterPro" id="IPR011793">
    <property type="entry name" value="YbdK"/>
</dbReference>
<dbReference type="EC" id="6.3.2.2" evidence="5"/>
<comment type="similarity">
    <text evidence="5">Belongs to the glutamate--cysteine ligase type 2 family. YbdK subfamily.</text>
</comment>
<comment type="caution">
    <text evidence="6">The sequence shown here is derived from an EMBL/GenBank/DDBJ whole genome shotgun (WGS) entry which is preliminary data.</text>
</comment>
<dbReference type="SUPFAM" id="SSF55931">
    <property type="entry name" value="Glutamine synthetase/guanido kinase"/>
    <property type="match status" value="1"/>
</dbReference>
<protein>
    <recommendedName>
        <fullName evidence="5">Putative glutamate--cysteine ligase 2</fullName>
        <ecNumber evidence="5">6.3.2.2</ecNumber>
    </recommendedName>
    <alternativeName>
        <fullName evidence="5">Gamma-glutamylcysteine synthetase 2</fullName>
        <shortName evidence="5">GCS 2</shortName>
        <shortName evidence="5">Gamma-GCS 2</shortName>
    </alternativeName>
</protein>
<dbReference type="EMBL" id="QPJC01000004">
    <property type="protein sequence ID" value="RCW44610.1"/>
    <property type="molecule type" value="Genomic_DNA"/>
</dbReference>
<dbReference type="PANTHER" id="PTHR36510">
    <property type="entry name" value="GLUTAMATE--CYSTEINE LIGASE 2-RELATED"/>
    <property type="match status" value="1"/>
</dbReference>
<dbReference type="Gene3D" id="3.30.590.20">
    <property type="match status" value="1"/>
</dbReference>
<dbReference type="GO" id="GO:0005524">
    <property type="term" value="F:ATP binding"/>
    <property type="evidence" value="ECO:0007669"/>
    <property type="project" value="UniProtKB-KW"/>
</dbReference>
<keyword evidence="7" id="KW-1185">Reference proteome</keyword>
<dbReference type="InterPro" id="IPR006336">
    <property type="entry name" value="GCS2"/>
</dbReference>
<comment type="catalytic activity">
    <reaction evidence="4 5">
        <text>L-cysteine + L-glutamate + ATP = gamma-L-glutamyl-L-cysteine + ADP + phosphate + H(+)</text>
        <dbReference type="Rhea" id="RHEA:13285"/>
        <dbReference type="ChEBI" id="CHEBI:15378"/>
        <dbReference type="ChEBI" id="CHEBI:29985"/>
        <dbReference type="ChEBI" id="CHEBI:30616"/>
        <dbReference type="ChEBI" id="CHEBI:35235"/>
        <dbReference type="ChEBI" id="CHEBI:43474"/>
        <dbReference type="ChEBI" id="CHEBI:58173"/>
        <dbReference type="ChEBI" id="CHEBI:456216"/>
        <dbReference type="EC" id="6.3.2.2"/>
    </reaction>
</comment>
<accession>A0A368VRT5</accession>
<evidence type="ECO:0000256" key="2">
    <source>
        <dbReference type="ARBA" id="ARBA00022741"/>
    </source>
</evidence>
<proteinExistence type="inferred from homology"/>
<comment type="function">
    <text evidence="5">ATP-dependent carboxylate-amine ligase which exhibits weak glutamate--cysteine ligase activity.</text>
</comment>
<evidence type="ECO:0000256" key="3">
    <source>
        <dbReference type="ARBA" id="ARBA00022840"/>
    </source>
</evidence>
<evidence type="ECO:0000313" key="6">
    <source>
        <dbReference type="EMBL" id="RCW44610.1"/>
    </source>
</evidence>
<dbReference type="GO" id="GO:0042398">
    <property type="term" value="P:modified amino acid biosynthetic process"/>
    <property type="evidence" value="ECO:0007669"/>
    <property type="project" value="InterPro"/>
</dbReference>
<name>A0A368VRT5_9ACTN</name>
<reference evidence="6 7" key="1">
    <citation type="submission" date="2018-07" db="EMBL/GenBank/DDBJ databases">
        <title>Genomic Encyclopedia of Type Strains, Phase III (KMG-III): the genomes of soil and plant-associated and newly described type strains.</title>
        <authorList>
            <person name="Whitman W."/>
        </authorList>
    </citation>
    <scope>NUCLEOTIDE SEQUENCE [LARGE SCALE GENOMIC DNA]</scope>
    <source>
        <strain evidence="6 7">CECT 8575</strain>
    </source>
</reference>
<dbReference type="NCBIfam" id="NF010041">
    <property type="entry name" value="PRK13517.1-1"/>
    <property type="match status" value="1"/>
</dbReference>
<evidence type="ECO:0000256" key="1">
    <source>
        <dbReference type="ARBA" id="ARBA00022598"/>
    </source>
</evidence>
<dbReference type="RefSeq" id="WP_114452713.1">
    <property type="nucleotide sequence ID" value="NZ_QPJC01000004.1"/>
</dbReference>
<dbReference type="GO" id="GO:0004357">
    <property type="term" value="F:glutamate-cysteine ligase activity"/>
    <property type="evidence" value="ECO:0007669"/>
    <property type="project" value="UniProtKB-EC"/>
</dbReference>
<dbReference type="Proteomes" id="UP000253495">
    <property type="component" value="Unassembled WGS sequence"/>
</dbReference>
<dbReference type="HAMAP" id="MF_01609">
    <property type="entry name" value="Glu_cys_ligase_2"/>
    <property type="match status" value="1"/>
</dbReference>
<evidence type="ECO:0000256" key="4">
    <source>
        <dbReference type="ARBA" id="ARBA00048819"/>
    </source>
</evidence>
<sequence length="390" mass="41244">MRAHAPPDAATATGATFGVEEEFLLVDDVSGRPFPGASPVLARVADRLPAAAVHPELMETQVEASTGICTTLPELRGQLRKARDRLGAAAGLERVRLVSSGTPPLSGPPPPVSPGERFTRSARIYGGVITDYQACGCHVHVGVPDRDTAVAVINHLRPWLPTLLALSGNSPFHGGSDTGYASWRMVQQSRFPGAGMPPWFTSAAEYDARVSQLVDCGVLMDTGMSFWLARPSPRLPTVELRVADAAITAEEATLQAALGRALVRTALAELSAGVEAPAVPDQVAAAAVWAAARFGLRGHGVHPVTEQRIPAIELVHELLERVRPALDETGDLGAVRRCLAFVLRWGIGAERQRGAARNGSDAVIHMLAERTAPGCPDRVPKAETIGTEHG</sequence>
<organism evidence="6 7">
    <name type="scientific">Halopolyspora algeriensis</name>
    <dbReference type="NCBI Taxonomy" id="1500506"/>
    <lineage>
        <taxon>Bacteria</taxon>
        <taxon>Bacillati</taxon>
        <taxon>Actinomycetota</taxon>
        <taxon>Actinomycetes</taxon>
        <taxon>Actinomycetes incertae sedis</taxon>
        <taxon>Halopolyspora</taxon>
    </lineage>
</organism>
<dbReference type="NCBIfam" id="TIGR02050">
    <property type="entry name" value="gshA_cyan_rel"/>
    <property type="match status" value="1"/>
</dbReference>
<keyword evidence="1 5" id="KW-0436">Ligase</keyword>
<dbReference type="Pfam" id="PF04107">
    <property type="entry name" value="GCS2"/>
    <property type="match status" value="1"/>
</dbReference>
<dbReference type="InterPro" id="IPR050141">
    <property type="entry name" value="GCL_type2/YbdK_subfam"/>
</dbReference>
<evidence type="ECO:0000313" key="7">
    <source>
        <dbReference type="Proteomes" id="UP000253495"/>
    </source>
</evidence>
<dbReference type="InterPro" id="IPR014746">
    <property type="entry name" value="Gln_synth/guanido_kin_cat_dom"/>
</dbReference>
<dbReference type="AlphaFoldDB" id="A0A368VRT5"/>
<evidence type="ECO:0000256" key="5">
    <source>
        <dbReference type="HAMAP-Rule" id="MF_01609"/>
    </source>
</evidence>